<feature type="signal peptide" evidence="1">
    <location>
        <begin position="1"/>
        <end position="18"/>
    </location>
</feature>
<dbReference type="OrthoDB" id="1887033at2759"/>
<evidence type="ECO:0008006" key="4">
    <source>
        <dbReference type="Google" id="ProtNLM"/>
    </source>
</evidence>
<sequence>MLIPTILAWLVLVAATHGTRLNRIVSTNRQLFVDDSGRTRVLRGTNVVAKAFPYIPDTRIDAIPMLSFNKRDVAILALHGTTAIRLGVIWAGVEPTRGQYNSTYLNELKSIVQMCSDAGIY</sequence>
<dbReference type="PANTHER" id="PTHR31308:SF3">
    <property type="entry name" value="ENDOGLYCOCERAMIDASE"/>
    <property type="match status" value="1"/>
</dbReference>
<evidence type="ECO:0000256" key="1">
    <source>
        <dbReference type="SAM" id="SignalP"/>
    </source>
</evidence>
<accession>A0A507DQS7</accession>
<feature type="chain" id="PRO_5021250886" description="Glycoside hydrolase family 5 domain-containing protein" evidence="1">
    <location>
        <begin position="19"/>
        <end position="121"/>
    </location>
</feature>
<keyword evidence="1" id="KW-0732">Signal</keyword>
<dbReference type="Gene3D" id="3.20.20.80">
    <property type="entry name" value="Glycosidases"/>
    <property type="match status" value="1"/>
</dbReference>
<protein>
    <recommendedName>
        <fullName evidence="4">Glycoside hydrolase family 5 domain-containing protein</fullName>
    </recommendedName>
</protein>
<dbReference type="Proteomes" id="UP000320333">
    <property type="component" value="Unassembled WGS sequence"/>
</dbReference>
<evidence type="ECO:0000313" key="2">
    <source>
        <dbReference type="EMBL" id="TPX53190.1"/>
    </source>
</evidence>
<dbReference type="SUPFAM" id="SSF51445">
    <property type="entry name" value="(Trans)glycosidases"/>
    <property type="match status" value="1"/>
</dbReference>
<dbReference type="STRING" id="246404.A0A507DQS7"/>
<comment type="caution">
    <text evidence="2">The sequence shown here is derived from an EMBL/GenBank/DDBJ whole genome shotgun (WGS) entry which is preliminary data.</text>
</comment>
<dbReference type="InterPro" id="IPR017853">
    <property type="entry name" value="GH"/>
</dbReference>
<reference evidence="2 3" key="1">
    <citation type="journal article" date="2019" name="Sci. Rep.">
        <title>Comparative genomics of chytrid fungi reveal insights into the obligate biotrophic and pathogenic lifestyle of Synchytrium endobioticum.</title>
        <authorList>
            <person name="van de Vossenberg B.T.L.H."/>
            <person name="Warris S."/>
            <person name="Nguyen H.D.T."/>
            <person name="van Gent-Pelzer M.P.E."/>
            <person name="Joly D.L."/>
            <person name="van de Geest H.C."/>
            <person name="Bonants P.J.M."/>
            <person name="Smith D.S."/>
            <person name="Levesque C.A."/>
            <person name="van der Lee T.A.J."/>
        </authorList>
    </citation>
    <scope>NUCLEOTIDE SEQUENCE [LARGE SCALE GENOMIC DNA]</scope>
    <source>
        <strain evidence="2 3">CBS 675.73</strain>
    </source>
</reference>
<evidence type="ECO:0000313" key="3">
    <source>
        <dbReference type="Proteomes" id="UP000320333"/>
    </source>
</evidence>
<dbReference type="InterPro" id="IPR052066">
    <property type="entry name" value="Glycosphingolipid_Hydrolases"/>
</dbReference>
<dbReference type="EMBL" id="QEAP01000968">
    <property type="protein sequence ID" value="TPX53190.1"/>
    <property type="molecule type" value="Genomic_DNA"/>
</dbReference>
<dbReference type="PANTHER" id="PTHR31308">
    <property type="match status" value="1"/>
</dbReference>
<keyword evidence="3" id="KW-1185">Reference proteome</keyword>
<feature type="non-terminal residue" evidence="2">
    <location>
        <position position="121"/>
    </location>
</feature>
<dbReference type="AlphaFoldDB" id="A0A507DQS7"/>
<proteinExistence type="predicted"/>
<name>A0A507DQS7_9FUNG</name>
<organism evidence="2 3">
    <name type="scientific">Chytriomyces confervae</name>
    <dbReference type="NCBI Taxonomy" id="246404"/>
    <lineage>
        <taxon>Eukaryota</taxon>
        <taxon>Fungi</taxon>
        <taxon>Fungi incertae sedis</taxon>
        <taxon>Chytridiomycota</taxon>
        <taxon>Chytridiomycota incertae sedis</taxon>
        <taxon>Chytridiomycetes</taxon>
        <taxon>Chytridiales</taxon>
        <taxon>Chytriomycetaceae</taxon>
        <taxon>Chytriomyces</taxon>
    </lineage>
</organism>
<gene>
    <name evidence="2" type="ORF">CcCBS67573_g09743</name>
</gene>